<evidence type="ECO:0000313" key="3">
    <source>
        <dbReference type="Proteomes" id="UP000295192"/>
    </source>
</evidence>
<reference evidence="2 3" key="1">
    <citation type="journal article" date="2019" name="J. Hered.">
        <title>An Improved Genome Assembly for Drosophila navojoa, the Basal Species in the mojavensis Cluster.</title>
        <authorList>
            <person name="Vanderlinde T."/>
            <person name="Dupim E.G."/>
            <person name="Nazario-Yepiz N.O."/>
            <person name="Carvalho A.B."/>
        </authorList>
    </citation>
    <scope>NUCLEOTIDE SEQUENCE [LARGE SCALE GENOMIC DNA]</scope>
    <source>
        <strain evidence="2">Navoj_Jal97</strain>
        <tissue evidence="2">Whole organism</tissue>
    </source>
</reference>
<feature type="region of interest" description="Disordered" evidence="1">
    <location>
        <begin position="81"/>
        <end position="101"/>
    </location>
</feature>
<keyword evidence="3" id="KW-1185">Reference proteome</keyword>
<protein>
    <submittedName>
        <fullName evidence="2">Uncharacterized protein</fullName>
    </submittedName>
</protein>
<name>A0A484B350_DRONA</name>
<comment type="caution">
    <text evidence="2">The sequence shown here is derived from an EMBL/GenBank/DDBJ whole genome shotgun (WGS) entry which is preliminary data.</text>
</comment>
<evidence type="ECO:0000313" key="2">
    <source>
        <dbReference type="EMBL" id="TDG43246.1"/>
    </source>
</evidence>
<organism evidence="2 3">
    <name type="scientific">Drosophila navojoa</name>
    <name type="common">Fruit fly</name>
    <dbReference type="NCBI Taxonomy" id="7232"/>
    <lineage>
        <taxon>Eukaryota</taxon>
        <taxon>Metazoa</taxon>
        <taxon>Ecdysozoa</taxon>
        <taxon>Arthropoda</taxon>
        <taxon>Hexapoda</taxon>
        <taxon>Insecta</taxon>
        <taxon>Pterygota</taxon>
        <taxon>Neoptera</taxon>
        <taxon>Endopterygota</taxon>
        <taxon>Diptera</taxon>
        <taxon>Brachycera</taxon>
        <taxon>Muscomorpha</taxon>
        <taxon>Ephydroidea</taxon>
        <taxon>Drosophilidae</taxon>
        <taxon>Drosophila</taxon>
    </lineage>
</organism>
<dbReference type="Proteomes" id="UP000295192">
    <property type="component" value="Unassembled WGS sequence"/>
</dbReference>
<proteinExistence type="predicted"/>
<accession>A0A484B350</accession>
<evidence type="ECO:0000256" key="1">
    <source>
        <dbReference type="SAM" id="MobiDB-lite"/>
    </source>
</evidence>
<dbReference type="EMBL" id="LSRL02000167">
    <property type="protein sequence ID" value="TDG43246.1"/>
    <property type="molecule type" value="Genomic_DNA"/>
</dbReference>
<sequence length="101" mass="11552">MTLKRCTSATSACPLPLRPTALHELIEQLKYCDRVEVSARPVVEQPTTVDCNNYSNKFRWRHSEPAGGECMHAVRRRHEEDEHEVHWQPSHQATSPGCGRC</sequence>
<dbReference type="AlphaFoldDB" id="A0A484B350"/>
<gene>
    <name evidence="2" type="ORF">AWZ03_010340</name>
</gene>